<name>A0ABY3YQT4_9FLAO</name>
<evidence type="ECO:0000313" key="1">
    <source>
        <dbReference type="EMBL" id="UNZ00231.1"/>
    </source>
</evidence>
<proteinExistence type="predicted"/>
<keyword evidence="2" id="KW-1185">Reference proteome</keyword>
<gene>
    <name evidence="1" type="ORF">MQE36_07775</name>
</gene>
<organism evidence="1 2">
    <name type="scientific">Zhouia spongiae</name>
    <dbReference type="NCBI Taxonomy" id="2202721"/>
    <lineage>
        <taxon>Bacteria</taxon>
        <taxon>Pseudomonadati</taxon>
        <taxon>Bacteroidota</taxon>
        <taxon>Flavobacteriia</taxon>
        <taxon>Flavobacteriales</taxon>
        <taxon>Flavobacteriaceae</taxon>
        <taxon>Zhouia</taxon>
    </lineage>
</organism>
<dbReference type="RefSeq" id="WP_242938598.1">
    <property type="nucleotide sequence ID" value="NZ_CP094326.1"/>
</dbReference>
<dbReference type="Proteomes" id="UP000829476">
    <property type="component" value="Chromosome"/>
</dbReference>
<reference evidence="1 2" key="1">
    <citation type="journal article" date="2018" name="Int. J. Syst. Evol. Microbiol.">
        <title>Zhouia spongiae sp. nov., isolated from a marine sponge.</title>
        <authorList>
            <person name="Zhuang L."/>
            <person name="Lin B."/>
            <person name="Qin F."/>
            <person name="Luo L."/>
        </authorList>
    </citation>
    <scope>NUCLEOTIDE SEQUENCE [LARGE SCALE GENOMIC DNA]</scope>
    <source>
        <strain evidence="1 2">HN-Y44</strain>
    </source>
</reference>
<protein>
    <submittedName>
        <fullName evidence="1">Uncharacterized protein</fullName>
    </submittedName>
</protein>
<sequence>MEQIKILCYALTTFFGIENGRIVAEKTEIVIHPEQQQIEINQEGIFTIIQSESDSILALEQWEKMYHWTENDTKFVKELDNLPVKNFTITAVKTDFRPHLTFSYTNKEDLRVFGIWYQEDKDQFSINHIPQQNIKTKNGKLEGNYWFFDGKKSFSFTVEPFLQMPESYKKIKYPITELLTGRKKE</sequence>
<accession>A0ABY3YQT4</accession>
<dbReference type="EMBL" id="CP094326">
    <property type="protein sequence ID" value="UNZ00231.1"/>
    <property type="molecule type" value="Genomic_DNA"/>
</dbReference>
<evidence type="ECO:0000313" key="2">
    <source>
        <dbReference type="Proteomes" id="UP000829476"/>
    </source>
</evidence>